<keyword evidence="3" id="KW-1133">Transmembrane helix</keyword>
<keyword evidence="5" id="KW-1185">Reference proteome</keyword>
<feature type="transmembrane region" description="Helical" evidence="3">
    <location>
        <begin position="486"/>
        <end position="510"/>
    </location>
</feature>
<evidence type="ECO:0000313" key="5">
    <source>
        <dbReference type="Proteomes" id="UP000248132"/>
    </source>
</evidence>
<dbReference type="EMBL" id="QKMR01000006">
    <property type="protein sequence ID" value="PYG88501.1"/>
    <property type="molecule type" value="Genomic_DNA"/>
</dbReference>
<evidence type="ECO:0000256" key="3">
    <source>
        <dbReference type="SAM" id="Phobius"/>
    </source>
</evidence>
<feature type="transmembrane region" description="Helical" evidence="3">
    <location>
        <begin position="516"/>
        <end position="536"/>
    </location>
</feature>
<evidence type="ECO:0000256" key="2">
    <source>
        <dbReference type="SAM" id="MobiDB-lite"/>
    </source>
</evidence>
<keyword evidence="3" id="KW-0472">Membrane</keyword>
<dbReference type="OrthoDB" id="1677957at2"/>
<dbReference type="Proteomes" id="UP000248132">
    <property type="component" value="Unassembled WGS sequence"/>
</dbReference>
<feature type="transmembrane region" description="Helical" evidence="3">
    <location>
        <begin position="456"/>
        <end position="474"/>
    </location>
</feature>
<feature type="region of interest" description="Disordered" evidence="2">
    <location>
        <begin position="154"/>
        <end position="175"/>
    </location>
</feature>
<sequence length="722" mass="78659">MAGNIKGITIEIGGNTEPLNKALQGVNKNSRDLQSELRQVEKLLKLDPTNTALLAQKQELLTKAVQNTADKVNILAKAQKQVEESFNLKKISEEQYRAFQRELISAEAELRKATEAESNFLSSLNRGNKTMQSANSMLDDFKEGYKSLDDSLEETRKGLDKTSNSTKKFNDESENSKNKLGAMTVAFGNLIANGIQAAITKIIELTKSTKEFREDFAKLETNAKVAGVSMEDTNNALRDLNAITGESDSNIEALSNLFQAGFKGNKLQEAVDALSGAVIKFPDTLKIESLADSLQETLATGKSTGQFQEMLGRVGVSVDDFDKGLKRAIKSGTEQEYILDTLAKSGLAKVNEEYRKSNSNLVESANAQYDLNQSLVELSKVIEPIITDLTKALAEILKNGDAVTSLVAAIGAGFVTWQIATTLTDIVKGVKAFQAATEGATVAQALFNGVLVANPIVLIVALIAGLITALIVLWNTNDNFREAITLIWEAIKVMVVTAIDAVVDAFWAVVDFVKNNWQGLLLLLVNPFAGAFKLLYDNCEAFREFINKFVQGIIDFFTVKIPDFVKSIIDWFKDLPEKMIETGENIVKGIWEGIKNTAKWLKDKILGFAGNIVDNIKEALGIQSPSRVLADEVGKYMAQGIGVGFEDEIKSVSVNMNKTLLPKSGNVFGDSSDYSVSGNNGGDTYKIGSVVIDAKNVKELTDVVNMTKNIVQTNRAGRVVIA</sequence>
<dbReference type="AlphaFoldDB" id="A0A318XNK8"/>
<dbReference type="PANTHER" id="PTHR37813:SF1">
    <property type="entry name" value="FELS-2 PROPHAGE PROTEIN"/>
    <property type="match status" value="1"/>
</dbReference>
<keyword evidence="1" id="KW-0175">Coiled coil</keyword>
<organism evidence="4 5">
    <name type="scientific">Ruminiclostridium sufflavum DSM 19573</name>
    <dbReference type="NCBI Taxonomy" id="1121337"/>
    <lineage>
        <taxon>Bacteria</taxon>
        <taxon>Bacillati</taxon>
        <taxon>Bacillota</taxon>
        <taxon>Clostridia</taxon>
        <taxon>Eubacteriales</taxon>
        <taxon>Oscillospiraceae</taxon>
        <taxon>Ruminiclostridium</taxon>
    </lineage>
</organism>
<accession>A0A318XNK8</accession>
<evidence type="ECO:0000256" key="1">
    <source>
        <dbReference type="SAM" id="Coils"/>
    </source>
</evidence>
<name>A0A318XNK8_9FIRM</name>
<reference evidence="4 5" key="1">
    <citation type="submission" date="2018-06" db="EMBL/GenBank/DDBJ databases">
        <title>Genomic Encyclopedia of Type Strains, Phase I: the one thousand microbial genomes (KMG-I) project.</title>
        <authorList>
            <person name="Kyrpides N."/>
        </authorList>
    </citation>
    <scope>NUCLEOTIDE SEQUENCE [LARGE SCALE GENOMIC DNA]</scope>
    <source>
        <strain evidence="4 5">DSM 19573</strain>
    </source>
</reference>
<protein>
    <submittedName>
        <fullName evidence="4">Phage-related minor tail protein</fullName>
    </submittedName>
</protein>
<dbReference type="RefSeq" id="WP_133250180.1">
    <property type="nucleotide sequence ID" value="NZ_QKMR01000006.1"/>
</dbReference>
<feature type="coiled-coil region" evidence="1">
    <location>
        <begin position="75"/>
        <end position="116"/>
    </location>
</feature>
<gene>
    <name evidence="4" type="ORF">LY28_01350</name>
</gene>
<proteinExistence type="predicted"/>
<comment type="caution">
    <text evidence="4">The sequence shown here is derived from an EMBL/GenBank/DDBJ whole genome shotgun (WGS) entry which is preliminary data.</text>
</comment>
<dbReference type="PANTHER" id="PTHR37813">
    <property type="entry name" value="FELS-2 PROPHAGE PROTEIN"/>
    <property type="match status" value="1"/>
</dbReference>
<evidence type="ECO:0000313" key="4">
    <source>
        <dbReference type="EMBL" id="PYG88501.1"/>
    </source>
</evidence>
<keyword evidence="3" id="KW-0812">Transmembrane</keyword>